<sequence>MSARAPSEGPRAVPALVTRRSAINDGIQSFRVEIPQADVDYLHDRLANARWPGELPGTEWTRGIPLAYLKELTEYWRTRYDWRAQEARLNRFPQFTTEIDGQRVHFLHVRSDRPDAKPLLISHGFPSSVAEFMHLIEPLVDPAEGQAFHVVAPSLPGYAFSTPLGGTGWAMGRTARAWAELMRRLGYERYGVHGGDVGAGVSGMVAGLDGEHVIGMHVVTDPLTAANVATFMPGTADRLNEDDPVDKLILDRMDAFTREGSGYLAIQNSRPQTIGYGLTDSPLLQLAWIAEKFHDWTDLPIDRDQLLTTVSLYWFTGSGASAAHTLYEQAHSSDWGAPSAVPQGFAVFGADETVRKLVPAPADAHWSEFERGKHFPAMEAPAQLAADLRAFFGPLK</sequence>
<keyword evidence="3 5" id="KW-0378">Hydrolase</keyword>
<dbReference type="GO" id="GO:0016787">
    <property type="term" value="F:hydrolase activity"/>
    <property type="evidence" value="ECO:0007669"/>
    <property type="project" value="UniProtKB-KW"/>
</dbReference>
<protein>
    <submittedName>
        <fullName evidence="5">Epoxide hydrolase</fullName>
    </submittedName>
</protein>
<feature type="domain" description="Epoxide hydrolase N-terminal" evidence="4">
    <location>
        <begin position="27"/>
        <end position="132"/>
    </location>
</feature>
<evidence type="ECO:0000256" key="3">
    <source>
        <dbReference type="ARBA" id="ARBA00022801"/>
    </source>
</evidence>
<keyword evidence="2" id="KW-0058">Aromatic hydrocarbons catabolism</keyword>
<dbReference type="InterPro" id="IPR000639">
    <property type="entry name" value="Epox_hydrolase-like"/>
</dbReference>
<dbReference type="PANTHER" id="PTHR21661">
    <property type="entry name" value="EPOXIDE HYDROLASE 1-RELATED"/>
    <property type="match status" value="1"/>
</dbReference>
<organism evidence="5 6">
    <name type="scientific">Nonomuraea spiralis</name>
    <dbReference type="NCBI Taxonomy" id="46182"/>
    <lineage>
        <taxon>Bacteria</taxon>
        <taxon>Bacillati</taxon>
        <taxon>Actinomycetota</taxon>
        <taxon>Actinomycetes</taxon>
        <taxon>Streptosporangiales</taxon>
        <taxon>Streptosporangiaceae</taxon>
        <taxon>Nonomuraea</taxon>
    </lineage>
</organism>
<dbReference type="InterPro" id="IPR029058">
    <property type="entry name" value="AB_hydrolase_fold"/>
</dbReference>
<proteinExistence type="inferred from homology"/>
<dbReference type="RefSeq" id="WP_308427341.1">
    <property type="nucleotide sequence ID" value="NZ_BMRC01000025.1"/>
</dbReference>
<name>A0ABV5ILN6_9ACTN</name>
<dbReference type="InterPro" id="IPR016292">
    <property type="entry name" value="Epoxide_hydrolase"/>
</dbReference>
<dbReference type="EMBL" id="JBHMEI010000029">
    <property type="protein sequence ID" value="MFB9205452.1"/>
    <property type="molecule type" value="Genomic_DNA"/>
</dbReference>
<dbReference type="PANTHER" id="PTHR21661:SF35">
    <property type="entry name" value="EPOXIDE HYDROLASE"/>
    <property type="match status" value="1"/>
</dbReference>
<dbReference type="InterPro" id="IPR010497">
    <property type="entry name" value="Epoxide_hydro_N"/>
</dbReference>
<comment type="similarity">
    <text evidence="1">Belongs to the peptidase S33 family.</text>
</comment>
<gene>
    <name evidence="5" type="ORF">ACFFV7_29960</name>
</gene>
<evidence type="ECO:0000256" key="1">
    <source>
        <dbReference type="ARBA" id="ARBA00010088"/>
    </source>
</evidence>
<dbReference type="Proteomes" id="UP001589647">
    <property type="component" value="Unassembled WGS sequence"/>
</dbReference>
<dbReference type="PRINTS" id="PR00412">
    <property type="entry name" value="EPOXHYDRLASE"/>
</dbReference>
<evidence type="ECO:0000313" key="5">
    <source>
        <dbReference type="EMBL" id="MFB9205452.1"/>
    </source>
</evidence>
<dbReference type="Pfam" id="PF06441">
    <property type="entry name" value="EHN"/>
    <property type="match status" value="1"/>
</dbReference>
<evidence type="ECO:0000313" key="6">
    <source>
        <dbReference type="Proteomes" id="UP001589647"/>
    </source>
</evidence>
<evidence type="ECO:0000256" key="2">
    <source>
        <dbReference type="ARBA" id="ARBA00022797"/>
    </source>
</evidence>
<comment type="caution">
    <text evidence="5">The sequence shown here is derived from an EMBL/GenBank/DDBJ whole genome shotgun (WGS) entry which is preliminary data.</text>
</comment>
<dbReference type="Gene3D" id="3.40.50.1820">
    <property type="entry name" value="alpha/beta hydrolase"/>
    <property type="match status" value="1"/>
</dbReference>
<reference evidence="5 6" key="1">
    <citation type="submission" date="2024-09" db="EMBL/GenBank/DDBJ databases">
        <authorList>
            <person name="Sun Q."/>
            <person name="Mori K."/>
        </authorList>
    </citation>
    <scope>NUCLEOTIDE SEQUENCE [LARGE SCALE GENOMIC DNA]</scope>
    <source>
        <strain evidence="5 6">CCM 3426</strain>
    </source>
</reference>
<accession>A0ABV5ILN6</accession>
<dbReference type="PIRSF" id="PIRSF001112">
    <property type="entry name" value="Epoxide_hydrolase"/>
    <property type="match status" value="1"/>
</dbReference>
<dbReference type="SUPFAM" id="SSF53474">
    <property type="entry name" value="alpha/beta-Hydrolases"/>
    <property type="match status" value="1"/>
</dbReference>
<evidence type="ECO:0000259" key="4">
    <source>
        <dbReference type="Pfam" id="PF06441"/>
    </source>
</evidence>
<keyword evidence="6" id="KW-1185">Reference proteome</keyword>